<dbReference type="PROSITE" id="PS50943">
    <property type="entry name" value="HTH_CROC1"/>
    <property type="match status" value="1"/>
</dbReference>
<dbReference type="Pfam" id="PF01381">
    <property type="entry name" value="HTH_3"/>
    <property type="match status" value="1"/>
</dbReference>
<dbReference type="Proteomes" id="UP000256305">
    <property type="component" value="Unassembled WGS sequence"/>
</dbReference>
<dbReference type="InterPro" id="IPR050807">
    <property type="entry name" value="TransReg_Diox_bact_type"/>
</dbReference>
<keyword evidence="1" id="KW-0238">DNA-binding</keyword>
<protein>
    <submittedName>
        <fullName evidence="3">XRE family transcriptional regulator</fullName>
    </submittedName>
</protein>
<dbReference type="SMART" id="SM00530">
    <property type="entry name" value="HTH_XRE"/>
    <property type="match status" value="1"/>
</dbReference>
<dbReference type="InterPro" id="IPR001387">
    <property type="entry name" value="Cro/C1-type_HTH"/>
</dbReference>
<keyword evidence="4" id="KW-1185">Reference proteome</keyword>
<reference evidence="3 4" key="1">
    <citation type="submission" date="2018-08" db="EMBL/GenBank/DDBJ databases">
        <title>Genome sequence of Halobacillus trueperi KCTC 3686.</title>
        <authorList>
            <person name="Cho K.H."/>
            <person name="Kwak M.-J."/>
            <person name="Kim B.-Y."/>
            <person name="Chun J."/>
        </authorList>
    </citation>
    <scope>NUCLEOTIDE SEQUENCE [LARGE SCALE GENOMIC DNA]</scope>
    <source>
        <strain evidence="3 4">KCTC 3686</strain>
    </source>
</reference>
<dbReference type="GO" id="GO:0005829">
    <property type="term" value="C:cytosol"/>
    <property type="evidence" value="ECO:0007669"/>
    <property type="project" value="TreeGrafter"/>
</dbReference>
<accession>A0A3E0J0R8</accession>
<gene>
    <name evidence="3" type="ORF">DYE48_18575</name>
</gene>
<organism evidence="3 4">
    <name type="scientific">Halobacillus trueperi</name>
    <dbReference type="NCBI Taxonomy" id="156205"/>
    <lineage>
        <taxon>Bacteria</taxon>
        <taxon>Bacillati</taxon>
        <taxon>Bacillota</taxon>
        <taxon>Bacilli</taxon>
        <taxon>Bacillales</taxon>
        <taxon>Bacillaceae</taxon>
        <taxon>Halobacillus</taxon>
    </lineage>
</organism>
<feature type="domain" description="HTH cro/C1-type" evidence="2">
    <location>
        <begin position="17"/>
        <end position="71"/>
    </location>
</feature>
<comment type="caution">
    <text evidence="3">The sequence shown here is derived from an EMBL/GenBank/DDBJ whole genome shotgun (WGS) entry which is preliminary data.</text>
</comment>
<dbReference type="GO" id="GO:0003700">
    <property type="term" value="F:DNA-binding transcription factor activity"/>
    <property type="evidence" value="ECO:0007669"/>
    <property type="project" value="TreeGrafter"/>
</dbReference>
<evidence type="ECO:0000313" key="3">
    <source>
        <dbReference type="EMBL" id="REJ06523.1"/>
    </source>
</evidence>
<dbReference type="AlphaFoldDB" id="A0A3E0J0R8"/>
<dbReference type="CDD" id="cd00093">
    <property type="entry name" value="HTH_XRE"/>
    <property type="match status" value="1"/>
</dbReference>
<evidence type="ECO:0000259" key="2">
    <source>
        <dbReference type="PROSITE" id="PS50943"/>
    </source>
</evidence>
<dbReference type="RefSeq" id="WP_115824895.1">
    <property type="nucleotide sequence ID" value="NZ_QUAE01000025.1"/>
</dbReference>
<proteinExistence type="predicted"/>
<evidence type="ECO:0000313" key="4">
    <source>
        <dbReference type="Proteomes" id="UP000256305"/>
    </source>
</evidence>
<dbReference type="EMBL" id="QUAE01000025">
    <property type="protein sequence ID" value="REJ06523.1"/>
    <property type="molecule type" value="Genomic_DNA"/>
</dbReference>
<dbReference type="Gene3D" id="1.10.260.40">
    <property type="entry name" value="lambda repressor-like DNA-binding domains"/>
    <property type="match status" value="1"/>
</dbReference>
<evidence type="ECO:0000256" key="1">
    <source>
        <dbReference type="ARBA" id="ARBA00023125"/>
    </source>
</evidence>
<dbReference type="PANTHER" id="PTHR46797">
    <property type="entry name" value="HTH-TYPE TRANSCRIPTIONAL REGULATOR"/>
    <property type="match status" value="1"/>
</dbReference>
<dbReference type="GO" id="GO:0003677">
    <property type="term" value="F:DNA binding"/>
    <property type="evidence" value="ECO:0007669"/>
    <property type="project" value="UniProtKB-KW"/>
</dbReference>
<dbReference type="SUPFAM" id="SSF47413">
    <property type="entry name" value="lambda repressor-like DNA-binding domains"/>
    <property type="match status" value="1"/>
</dbReference>
<name>A0A3E0J0R8_9BACI</name>
<dbReference type="InterPro" id="IPR010982">
    <property type="entry name" value="Lambda_DNA-bd_dom_sf"/>
</dbReference>
<sequence>MKPIPHKLIQKTVGKQLRTLRLEQGLSQEELAYRAGMHPTYISGIERGRRNPSITNFYYLAHALEVHPKQLIPSIKLDSAGEEFDD</sequence>
<dbReference type="PANTHER" id="PTHR46797:SF1">
    <property type="entry name" value="METHYLPHOSPHONATE SYNTHASE"/>
    <property type="match status" value="1"/>
</dbReference>